<comment type="similarity">
    <text evidence="2">Belongs to the major facilitator superfamily.</text>
</comment>
<keyword evidence="10" id="KW-1185">Reference proteome</keyword>
<feature type="transmembrane region" description="Helical" evidence="7">
    <location>
        <begin position="204"/>
        <end position="223"/>
    </location>
</feature>
<feature type="domain" description="Major facilitator superfamily (MFS) profile" evidence="8">
    <location>
        <begin position="9"/>
        <end position="392"/>
    </location>
</feature>
<dbReference type="PANTHER" id="PTHR23514">
    <property type="entry name" value="BYPASS OF STOP CODON PROTEIN 6"/>
    <property type="match status" value="1"/>
</dbReference>
<evidence type="ECO:0000256" key="7">
    <source>
        <dbReference type="SAM" id="Phobius"/>
    </source>
</evidence>
<organism evidence="9 10">
    <name type="scientific">Rheinheimera marina</name>
    <dbReference type="NCBI Taxonomy" id="1774958"/>
    <lineage>
        <taxon>Bacteria</taxon>
        <taxon>Pseudomonadati</taxon>
        <taxon>Pseudomonadota</taxon>
        <taxon>Gammaproteobacteria</taxon>
        <taxon>Chromatiales</taxon>
        <taxon>Chromatiaceae</taxon>
        <taxon>Rheinheimera</taxon>
    </lineage>
</organism>
<comment type="subcellular location">
    <subcellularLocation>
        <location evidence="1">Endomembrane system</location>
        <topology evidence="1">Multi-pass membrane protein</topology>
    </subcellularLocation>
</comment>
<feature type="transmembrane region" description="Helical" evidence="7">
    <location>
        <begin position="163"/>
        <end position="183"/>
    </location>
</feature>
<feature type="transmembrane region" description="Helical" evidence="7">
    <location>
        <begin position="275"/>
        <end position="293"/>
    </location>
</feature>
<feature type="transmembrane region" description="Helical" evidence="7">
    <location>
        <begin position="12"/>
        <end position="30"/>
    </location>
</feature>
<evidence type="ECO:0000256" key="6">
    <source>
        <dbReference type="ARBA" id="ARBA00023136"/>
    </source>
</evidence>
<evidence type="ECO:0000256" key="4">
    <source>
        <dbReference type="ARBA" id="ARBA00022692"/>
    </source>
</evidence>
<evidence type="ECO:0000259" key="8">
    <source>
        <dbReference type="PROSITE" id="PS50850"/>
    </source>
</evidence>
<dbReference type="Gene3D" id="1.20.1250.20">
    <property type="entry name" value="MFS general substrate transporter like domains"/>
    <property type="match status" value="2"/>
</dbReference>
<evidence type="ECO:0000256" key="3">
    <source>
        <dbReference type="ARBA" id="ARBA00022448"/>
    </source>
</evidence>
<evidence type="ECO:0000313" key="9">
    <source>
        <dbReference type="EMBL" id="MFC4653665.1"/>
    </source>
</evidence>
<proteinExistence type="inferred from homology"/>
<feature type="transmembrane region" description="Helical" evidence="7">
    <location>
        <begin position="335"/>
        <end position="356"/>
    </location>
</feature>
<dbReference type="PANTHER" id="PTHR23514:SF3">
    <property type="entry name" value="BYPASS OF STOP CODON PROTEIN 6"/>
    <property type="match status" value="1"/>
</dbReference>
<name>A0ABV9JJB0_9GAMM</name>
<dbReference type="Proteomes" id="UP001595962">
    <property type="component" value="Unassembled WGS sequence"/>
</dbReference>
<dbReference type="InterPro" id="IPR051788">
    <property type="entry name" value="MFS_Transporter"/>
</dbReference>
<dbReference type="RefSeq" id="WP_377331119.1">
    <property type="nucleotide sequence ID" value="NZ_JBHSGB010000001.1"/>
</dbReference>
<keyword evidence="3" id="KW-0813">Transport</keyword>
<keyword evidence="4 7" id="KW-0812">Transmembrane</keyword>
<feature type="transmembrane region" description="Helical" evidence="7">
    <location>
        <begin position="305"/>
        <end position="323"/>
    </location>
</feature>
<feature type="transmembrane region" description="Helical" evidence="7">
    <location>
        <begin position="248"/>
        <end position="268"/>
    </location>
</feature>
<dbReference type="EMBL" id="JBHSGB010000001">
    <property type="protein sequence ID" value="MFC4653665.1"/>
    <property type="molecule type" value="Genomic_DNA"/>
</dbReference>
<keyword evidence="5 7" id="KW-1133">Transmembrane helix</keyword>
<dbReference type="InterPro" id="IPR036259">
    <property type="entry name" value="MFS_trans_sf"/>
</dbReference>
<reference evidence="10" key="1">
    <citation type="journal article" date="2019" name="Int. J. Syst. Evol. Microbiol.">
        <title>The Global Catalogue of Microorganisms (GCM) 10K type strain sequencing project: providing services to taxonomists for standard genome sequencing and annotation.</title>
        <authorList>
            <consortium name="The Broad Institute Genomics Platform"/>
            <consortium name="The Broad Institute Genome Sequencing Center for Infectious Disease"/>
            <person name="Wu L."/>
            <person name="Ma J."/>
        </authorList>
    </citation>
    <scope>NUCLEOTIDE SEQUENCE [LARGE SCALE GENOMIC DNA]</scope>
    <source>
        <strain evidence="10">DT28</strain>
    </source>
</reference>
<feature type="transmembrane region" description="Helical" evidence="7">
    <location>
        <begin position="362"/>
        <end position="386"/>
    </location>
</feature>
<evidence type="ECO:0000313" key="10">
    <source>
        <dbReference type="Proteomes" id="UP001595962"/>
    </source>
</evidence>
<feature type="transmembrane region" description="Helical" evidence="7">
    <location>
        <begin position="75"/>
        <end position="96"/>
    </location>
</feature>
<evidence type="ECO:0000256" key="1">
    <source>
        <dbReference type="ARBA" id="ARBA00004127"/>
    </source>
</evidence>
<feature type="transmembrane region" description="Helical" evidence="7">
    <location>
        <begin position="138"/>
        <end position="157"/>
    </location>
</feature>
<sequence length="396" mass="43618">MDNKYRNQVTVLVYLSFMLLGLMGILWGILLPDMMQQLQMSAAASGLFFAVLSLGSISGAFLGGKYIQKFDFVPLFAVLMMVLVLLLGLASVQTYWPVLLGFVYFLALACSGLFTIGHTLIARLYVTKRAKMMGLMDFMFSLGTLLAPLYVVVLYWMQEDWRWPLRILALCLFFTACFAWYLGRTHESPPHMAHSKGSLSYRQVLKQPVFFALALMMFGYGAVEWGHGNWFVTYASAGLGYSTEDARLTIAFFTGGMVLSRLGFYLFLRWFSSAQLLVILGTCALCGALLVKLADLPLLLKLGNFALGLGLGAIFPLMLTAAMDLDSDNGPVLSGLANMGGSIGYQAAALGTGLVAEQVGIALAYWLIPMLALWLFCTLAYFSYLLHKKQAERAAH</sequence>
<feature type="transmembrane region" description="Helical" evidence="7">
    <location>
        <begin position="42"/>
        <end position="63"/>
    </location>
</feature>
<dbReference type="SUPFAM" id="SSF103473">
    <property type="entry name" value="MFS general substrate transporter"/>
    <property type="match status" value="1"/>
</dbReference>
<dbReference type="Pfam" id="PF07690">
    <property type="entry name" value="MFS_1"/>
    <property type="match status" value="1"/>
</dbReference>
<feature type="transmembrane region" description="Helical" evidence="7">
    <location>
        <begin position="102"/>
        <end position="126"/>
    </location>
</feature>
<dbReference type="InterPro" id="IPR020846">
    <property type="entry name" value="MFS_dom"/>
</dbReference>
<comment type="caution">
    <text evidence="9">The sequence shown here is derived from an EMBL/GenBank/DDBJ whole genome shotgun (WGS) entry which is preliminary data.</text>
</comment>
<keyword evidence="6 7" id="KW-0472">Membrane</keyword>
<dbReference type="InterPro" id="IPR011701">
    <property type="entry name" value="MFS"/>
</dbReference>
<protein>
    <submittedName>
        <fullName evidence="9">MFS transporter</fullName>
    </submittedName>
</protein>
<accession>A0ABV9JJB0</accession>
<dbReference type="PROSITE" id="PS50850">
    <property type="entry name" value="MFS"/>
    <property type="match status" value="1"/>
</dbReference>
<evidence type="ECO:0000256" key="5">
    <source>
        <dbReference type="ARBA" id="ARBA00022989"/>
    </source>
</evidence>
<gene>
    <name evidence="9" type="ORF">ACFO3I_01370</name>
</gene>
<evidence type="ECO:0000256" key="2">
    <source>
        <dbReference type="ARBA" id="ARBA00008335"/>
    </source>
</evidence>